<evidence type="ECO:0000256" key="4">
    <source>
        <dbReference type="ARBA" id="ARBA00023002"/>
    </source>
</evidence>
<evidence type="ECO:0000256" key="5">
    <source>
        <dbReference type="HAMAP-Rule" id="MF_01629"/>
    </source>
</evidence>
<comment type="pathway">
    <text evidence="5">Cofactor metabolism; pyridoxal 5'-phosphate salvage; pyridoxal 5'-phosphate from pyridoxamine 5'-phosphate: step 1/1.</text>
</comment>
<dbReference type="InterPro" id="IPR019740">
    <property type="entry name" value="Pyridox_Oxase_CS"/>
</dbReference>
<dbReference type="NCBIfam" id="NF004231">
    <property type="entry name" value="PRK05679.1"/>
    <property type="match status" value="1"/>
</dbReference>
<organism evidence="9 10">
    <name type="scientific">Marisediminicola antarctica</name>
    <dbReference type="NCBI Taxonomy" id="674079"/>
    <lineage>
        <taxon>Bacteria</taxon>
        <taxon>Bacillati</taxon>
        <taxon>Actinomycetota</taxon>
        <taxon>Actinomycetes</taxon>
        <taxon>Micrococcales</taxon>
        <taxon>Microbacteriaceae</taxon>
        <taxon>Marisediminicola</taxon>
    </lineage>
</organism>
<feature type="binding site" evidence="5">
    <location>
        <begin position="191"/>
        <end position="193"/>
    </location>
    <ligand>
        <name>substrate</name>
    </ligand>
</feature>
<dbReference type="Pfam" id="PF10590">
    <property type="entry name" value="PNP_phzG_C"/>
    <property type="match status" value="1"/>
</dbReference>
<feature type="binding site" evidence="5 6">
    <location>
        <begin position="139"/>
        <end position="140"/>
    </location>
    <ligand>
        <name>FMN</name>
        <dbReference type="ChEBI" id="CHEBI:58210"/>
    </ligand>
</feature>
<dbReference type="InterPro" id="IPR012349">
    <property type="entry name" value="Split_barrel_FMN-bd"/>
</dbReference>
<feature type="binding site" evidence="5 6">
    <location>
        <position position="104"/>
    </location>
    <ligand>
        <name>FMN</name>
        <dbReference type="ChEBI" id="CHEBI:58210"/>
    </ligand>
</feature>
<dbReference type="InterPro" id="IPR000659">
    <property type="entry name" value="Pyridox_Oxase"/>
</dbReference>
<feature type="binding site" evidence="5 6">
    <location>
        <position position="195"/>
    </location>
    <ligand>
        <name>FMN</name>
        <dbReference type="ChEBI" id="CHEBI:58210"/>
    </ligand>
</feature>
<comment type="catalytic activity">
    <reaction evidence="5">
        <text>pyridoxamine 5'-phosphate + O2 + H2O = pyridoxal 5'-phosphate + H2O2 + NH4(+)</text>
        <dbReference type="Rhea" id="RHEA:15817"/>
        <dbReference type="ChEBI" id="CHEBI:15377"/>
        <dbReference type="ChEBI" id="CHEBI:15379"/>
        <dbReference type="ChEBI" id="CHEBI:16240"/>
        <dbReference type="ChEBI" id="CHEBI:28938"/>
        <dbReference type="ChEBI" id="CHEBI:58451"/>
        <dbReference type="ChEBI" id="CHEBI:597326"/>
        <dbReference type="EC" id="1.4.3.5"/>
    </reaction>
</comment>
<feature type="domain" description="Pyridoxamine 5'-phosphate oxidase N-terminal" evidence="7">
    <location>
        <begin position="38"/>
        <end position="158"/>
    </location>
</feature>
<evidence type="ECO:0000256" key="1">
    <source>
        <dbReference type="ARBA" id="ARBA00007301"/>
    </source>
</evidence>
<feature type="binding site" evidence="5">
    <location>
        <position position="65"/>
    </location>
    <ligand>
        <name>substrate</name>
    </ligand>
</feature>
<dbReference type="PROSITE" id="PS01064">
    <property type="entry name" value="PYRIDOX_OXIDASE"/>
    <property type="match status" value="1"/>
</dbReference>
<gene>
    <name evidence="5" type="primary">pdxH</name>
    <name evidence="9" type="ORF">BHD05_00665</name>
</gene>
<sequence length="218" mass="24185">MDSLTRHTDYGSTSLTEADVDPDPLVEFAAWLARAEEAGVYEPNAMVVGTVDADGRPSSRTVLLKGLDGEGFEFVTNYESRKGRALAANPAVSLLFPWYSLNRQVCVLGTAAPTSAEVSDAYFARRPRGARIAALASEQSRPVASRDELERRVRELEERYPEGAEVPRPEHWGGVRVVPREIEFWQGRTSRLHDRIRFTATSEQGAGALGWARERLQP</sequence>
<comment type="catalytic activity">
    <reaction evidence="5">
        <text>pyridoxine 5'-phosphate + O2 = pyridoxal 5'-phosphate + H2O2</text>
        <dbReference type="Rhea" id="RHEA:15149"/>
        <dbReference type="ChEBI" id="CHEBI:15379"/>
        <dbReference type="ChEBI" id="CHEBI:16240"/>
        <dbReference type="ChEBI" id="CHEBI:58589"/>
        <dbReference type="ChEBI" id="CHEBI:597326"/>
        <dbReference type="EC" id="1.4.3.5"/>
    </reaction>
</comment>
<dbReference type="AlphaFoldDB" id="A0A7L5AH29"/>
<dbReference type="KEGG" id="mant:BHD05_00665"/>
<feature type="binding site" evidence="5 6">
    <location>
        <begin position="60"/>
        <end position="65"/>
    </location>
    <ligand>
        <name>FMN</name>
        <dbReference type="ChEBI" id="CHEBI:58210"/>
    </ligand>
</feature>
<dbReference type="PIRSF" id="PIRSF000190">
    <property type="entry name" value="Pyd_amn-ph_oxd"/>
    <property type="match status" value="1"/>
</dbReference>
<feature type="binding site" evidence="5 6">
    <location>
        <position position="185"/>
    </location>
    <ligand>
        <name>FMN</name>
        <dbReference type="ChEBI" id="CHEBI:58210"/>
    </ligand>
</feature>
<dbReference type="InterPro" id="IPR019576">
    <property type="entry name" value="Pyridoxamine_oxidase_dimer_C"/>
</dbReference>
<name>A0A7L5AH29_9MICO</name>
<keyword evidence="2 5" id="KW-0285">Flavoprotein</keyword>
<dbReference type="EMBL" id="CP017146">
    <property type="protein sequence ID" value="QHO68371.1"/>
    <property type="molecule type" value="Genomic_DNA"/>
</dbReference>
<feature type="binding site" evidence="5 6">
    <location>
        <position position="81"/>
    </location>
    <ligand>
        <name>FMN</name>
        <dbReference type="ChEBI" id="CHEBI:58210"/>
    </ligand>
</feature>
<dbReference type="NCBIfam" id="TIGR00558">
    <property type="entry name" value="pdxH"/>
    <property type="match status" value="1"/>
</dbReference>
<dbReference type="InterPro" id="IPR011576">
    <property type="entry name" value="Pyridox_Oxase_N"/>
</dbReference>
<reference evidence="9 10" key="1">
    <citation type="submission" date="2016-09" db="EMBL/GenBank/DDBJ databases">
        <title>Complete genome sequence of microbes from the polar regions.</title>
        <authorList>
            <person name="Liao L."/>
            <person name="Chen B."/>
        </authorList>
    </citation>
    <scope>NUCLEOTIDE SEQUENCE [LARGE SCALE GENOMIC DNA]</scope>
    <source>
        <strain evidence="9 10">ZS314</strain>
    </source>
</reference>
<keyword evidence="3 5" id="KW-0288">FMN</keyword>
<dbReference type="GO" id="GO:0004733">
    <property type="term" value="F:pyridoxamine phosphate oxidase activity"/>
    <property type="evidence" value="ECO:0007669"/>
    <property type="project" value="UniProtKB-UniRule"/>
</dbReference>
<comment type="function">
    <text evidence="5">Catalyzes the oxidation of either pyridoxine 5'-phosphate (PNP) or pyridoxamine 5'-phosphate (PMP) into pyridoxal 5'-phosphate (PLP).</text>
</comment>
<comment type="caution">
    <text evidence="5">Lacks conserved residue(s) required for the propagation of feature annotation.</text>
</comment>
<evidence type="ECO:0000313" key="10">
    <source>
        <dbReference type="Proteomes" id="UP000464507"/>
    </source>
</evidence>
<feature type="binding site" evidence="5">
    <location>
        <position position="122"/>
    </location>
    <ligand>
        <name>substrate</name>
    </ligand>
</feature>
<dbReference type="Gene3D" id="2.30.110.10">
    <property type="entry name" value="Electron Transport, Fmn-binding Protein, Chain A"/>
    <property type="match status" value="1"/>
</dbReference>
<comment type="similarity">
    <text evidence="1 5">Belongs to the pyridoxamine 5'-phosphate oxidase family.</text>
</comment>
<feature type="binding site" evidence="5 6">
    <location>
        <position position="82"/>
    </location>
    <ligand>
        <name>FMN</name>
        <dbReference type="ChEBI" id="CHEBI:58210"/>
    </ligand>
</feature>
<dbReference type="Pfam" id="PF01243">
    <property type="entry name" value="PNPOx_N"/>
    <property type="match status" value="1"/>
</dbReference>
<evidence type="ECO:0000256" key="3">
    <source>
        <dbReference type="ARBA" id="ARBA00022643"/>
    </source>
</evidence>
<dbReference type="EC" id="1.4.3.5" evidence="5"/>
<dbReference type="Proteomes" id="UP000464507">
    <property type="component" value="Chromosome"/>
</dbReference>
<comment type="pathway">
    <text evidence="5">Cofactor metabolism; pyridoxal 5'-phosphate salvage; pyridoxal 5'-phosphate from pyridoxine 5'-phosphate: step 1/1.</text>
</comment>
<dbReference type="SUPFAM" id="SSF50475">
    <property type="entry name" value="FMN-binding split barrel"/>
    <property type="match status" value="1"/>
</dbReference>
<evidence type="ECO:0000259" key="7">
    <source>
        <dbReference type="Pfam" id="PF01243"/>
    </source>
</evidence>
<keyword evidence="4 5" id="KW-0560">Oxidoreductase</keyword>
<keyword evidence="10" id="KW-1185">Reference proteome</keyword>
<protein>
    <recommendedName>
        <fullName evidence="5">Pyridoxine/pyridoxamine 5'-phosphate oxidase</fullName>
        <ecNumber evidence="5">1.4.3.5</ecNumber>
    </recommendedName>
    <alternativeName>
        <fullName evidence="5">PNP/PMP oxidase</fullName>
        <shortName evidence="5">PNPOx</shortName>
    </alternativeName>
    <alternativeName>
        <fullName evidence="5">Pyridoxal 5'-phosphate synthase</fullName>
    </alternativeName>
</protein>
<dbReference type="UniPathway" id="UPA01068">
    <property type="reaction ID" value="UER00304"/>
</dbReference>
<dbReference type="GO" id="GO:0008615">
    <property type="term" value="P:pyridoxine biosynthetic process"/>
    <property type="evidence" value="ECO:0007669"/>
    <property type="project" value="UniProtKB-UniRule"/>
</dbReference>
<evidence type="ECO:0000259" key="8">
    <source>
        <dbReference type="Pfam" id="PF10590"/>
    </source>
</evidence>
<evidence type="ECO:0000256" key="2">
    <source>
        <dbReference type="ARBA" id="ARBA00022630"/>
    </source>
</evidence>
<accession>A0A7L5AH29</accession>
<comment type="subunit">
    <text evidence="5">Homodimer.</text>
</comment>
<dbReference type="RefSeq" id="WP_161884728.1">
    <property type="nucleotide sequence ID" value="NZ_CP017146.1"/>
</dbReference>
<dbReference type="PANTHER" id="PTHR10851">
    <property type="entry name" value="PYRIDOXINE-5-PHOSPHATE OXIDASE"/>
    <property type="match status" value="1"/>
</dbReference>
<evidence type="ECO:0000256" key="6">
    <source>
        <dbReference type="PIRSR" id="PIRSR000190-2"/>
    </source>
</evidence>
<dbReference type="OrthoDB" id="9780392at2"/>
<dbReference type="GO" id="GO:0010181">
    <property type="term" value="F:FMN binding"/>
    <property type="evidence" value="ECO:0007669"/>
    <property type="project" value="UniProtKB-UniRule"/>
</dbReference>
<keyword evidence="5" id="KW-0664">Pyridoxine biosynthesis</keyword>
<dbReference type="PANTHER" id="PTHR10851:SF0">
    <property type="entry name" value="PYRIDOXINE-5'-PHOSPHATE OXIDASE"/>
    <property type="match status" value="1"/>
</dbReference>
<proteinExistence type="inferred from homology"/>
<comment type="cofactor">
    <cofactor evidence="5 6">
        <name>FMN</name>
        <dbReference type="ChEBI" id="CHEBI:58210"/>
    </cofactor>
    <text evidence="5 6">Binds 1 FMN per subunit.</text>
</comment>
<evidence type="ECO:0000313" key="9">
    <source>
        <dbReference type="EMBL" id="QHO68371.1"/>
    </source>
</evidence>
<feature type="domain" description="Pyridoxine 5'-phosphate oxidase dimerisation C-terminal" evidence="8">
    <location>
        <begin position="172"/>
        <end position="218"/>
    </location>
</feature>
<feature type="binding site" evidence="5">
    <location>
        <position position="126"/>
    </location>
    <ligand>
        <name>substrate</name>
    </ligand>
</feature>
<dbReference type="HAMAP" id="MF_01629">
    <property type="entry name" value="PdxH"/>
    <property type="match status" value="1"/>
</dbReference>